<dbReference type="EMBL" id="CAAALY010031311">
    <property type="protein sequence ID" value="VEL17151.1"/>
    <property type="molecule type" value="Genomic_DNA"/>
</dbReference>
<comment type="caution">
    <text evidence="2">The sequence shown here is derived from an EMBL/GenBank/DDBJ whole genome shotgun (WGS) entry which is preliminary data.</text>
</comment>
<evidence type="ECO:0000313" key="2">
    <source>
        <dbReference type="EMBL" id="VEL17151.1"/>
    </source>
</evidence>
<feature type="compositionally biased region" description="Acidic residues" evidence="1">
    <location>
        <begin position="14"/>
        <end position="23"/>
    </location>
</feature>
<dbReference type="Proteomes" id="UP000784294">
    <property type="component" value="Unassembled WGS sequence"/>
</dbReference>
<dbReference type="AlphaFoldDB" id="A0A3S5A7U4"/>
<feature type="region of interest" description="Disordered" evidence="1">
    <location>
        <begin position="1"/>
        <end position="23"/>
    </location>
</feature>
<keyword evidence="3" id="KW-1185">Reference proteome</keyword>
<evidence type="ECO:0000256" key="1">
    <source>
        <dbReference type="SAM" id="MobiDB-lite"/>
    </source>
</evidence>
<evidence type="ECO:0000313" key="3">
    <source>
        <dbReference type="Proteomes" id="UP000784294"/>
    </source>
</evidence>
<gene>
    <name evidence="2" type="ORF">PXEA_LOCUS10591</name>
</gene>
<organism evidence="2 3">
    <name type="scientific">Protopolystoma xenopodis</name>
    <dbReference type="NCBI Taxonomy" id="117903"/>
    <lineage>
        <taxon>Eukaryota</taxon>
        <taxon>Metazoa</taxon>
        <taxon>Spiralia</taxon>
        <taxon>Lophotrochozoa</taxon>
        <taxon>Platyhelminthes</taxon>
        <taxon>Monogenea</taxon>
        <taxon>Polyopisthocotylea</taxon>
        <taxon>Polystomatidea</taxon>
        <taxon>Polystomatidae</taxon>
        <taxon>Protopolystoma</taxon>
    </lineage>
</organism>
<accession>A0A3S5A7U4</accession>
<protein>
    <submittedName>
        <fullName evidence="2">Uncharacterized protein</fullName>
    </submittedName>
</protein>
<reference evidence="2" key="1">
    <citation type="submission" date="2018-11" db="EMBL/GenBank/DDBJ databases">
        <authorList>
            <consortium name="Pathogen Informatics"/>
        </authorList>
    </citation>
    <scope>NUCLEOTIDE SEQUENCE</scope>
</reference>
<name>A0A3S5A7U4_9PLAT</name>
<sequence length="90" mass="10137">MHTDTPRVPSDGVLGEEEEEEEEEVRIQIRQLLALRIRREAGGIGAKLASLRQTPFRTPVGGCISPNIHRPYQLTRFSSTRRSEPRTAKG</sequence>
<proteinExistence type="predicted"/>